<dbReference type="Pfam" id="PF16900">
    <property type="entry name" value="REPA_OB_2"/>
    <property type="match status" value="1"/>
</dbReference>
<dbReference type="InterPro" id="IPR031657">
    <property type="entry name" value="REPA_OB_2"/>
</dbReference>
<feature type="domain" description="Replication protein A OB" evidence="4">
    <location>
        <begin position="139"/>
        <end position="219"/>
    </location>
</feature>
<dbReference type="InterPro" id="IPR003871">
    <property type="entry name" value="RFA1B/D_OB_1st"/>
</dbReference>
<gene>
    <name evidence="5" type="ORF">POM88_026880</name>
</gene>
<dbReference type="SUPFAM" id="SSF50249">
    <property type="entry name" value="Nucleic acid-binding proteins"/>
    <property type="match status" value="5"/>
</dbReference>
<feature type="domain" description="Replication protein A 70 kDa DNA-binding subunit B/D first OB fold" evidence="2">
    <location>
        <begin position="7"/>
        <end position="110"/>
    </location>
</feature>
<dbReference type="InterPro" id="IPR012340">
    <property type="entry name" value="NA-bd_OB-fold"/>
</dbReference>
<keyword evidence="6" id="KW-1185">Reference proteome</keyword>
<dbReference type="CDD" id="cd04481">
    <property type="entry name" value="RPA1_DBD_B_like"/>
    <property type="match status" value="1"/>
</dbReference>
<keyword evidence="1" id="KW-0238">DNA-binding</keyword>
<dbReference type="Pfam" id="PF02721">
    <property type="entry name" value="DUF223"/>
    <property type="match status" value="1"/>
</dbReference>
<dbReference type="Proteomes" id="UP001237642">
    <property type="component" value="Unassembled WGS sequence"/>
</dbReference>
<evidence type="ECO:0008006" key="7">
    <source>
        <dbReference type="Google" id="ProtNLM"/>
    </source>
</evidence>
<dbReference type="GO" id="GO:0003677">
    <property type="term" value="F:DNA binding"/>
    <property type="evidence" value="ECO:0007669"/>
    <property type="project" value="UniProtKB-KW"/>
</dbReference>
<reference evidence="5" key="2">
    <citation type="submission" date="2023-05" db="EMBL/GenBank/DDBJ databases">
        <authorList>
            <person name="Schelkunov M.I."/>
        </authorList>
    </citation>
    <scope>NUCLEOTIDE SEQUENCE</scope>
    <source>
        <strain evidence="5">Hsosn_3</strain>
        <tissue evidence="5">Leaf</tissue>
    </source>
</reference>
<accession>A0AAD8I6U9</accession>
<evidence type="ECO:0000259" key="3">
    <source>
        <dbReference type="Pfam" id="PF08646"/>
    </source>
</evidence>
<evidence type="ECO:0000259" key="4">
    <source>
        <dbReference type="Pfam" id="PF16900"/>
    </source>
</evidence>
<sequence length="689" mass="79916">MSLNHYEVFTNIDTTTFDWNCRVRAQRIWKGINKQTQQCWGVNMIFLDDSNNRLHAFMSTKNAEKLAEEVIEGHIYVISNFKVKQYLGHETYRPVRSDKHIYFTEHTTLLKDSSSALQIEPYIFDLFALEEIEKNADDNRFLIDVAGIVRSSQRLVSTIKNNIETKRLMFQITDGRSTVNVTLFNEIGETYENAFESKDTEPVVIIIAAAKIHNYEGKVNLTNFPETKIYVNPNHVCIEEIKNNYKEITAFDISSDDEEQRKEIVSVADIKALGIDFIEKDVMTELTVKRMDEKAAWYYARCAKCNIEVIRQDGRYKRTKCNHVIPHPDKRFRVFTYCSDNTGCIGIIIPDSEVRKLINKTVFDIQAEYTEDTKIRDVEDNAVNFSNDSFDFYEHSELDKLRMNPIYLVDVVGIIQNIETIAVRDLVNRLGQHQSQAKFSITDGRSMVNVTFWDSLANKFYHALLQQQEDPVIIIITSCRSGTWNGELDVSNVGATAFYLNHNHHTVKQIRKMLATPNYTKEILATQRKKKTELLNIANIKNLGTDYIQAHVIVHVKITSVQETENWFFHICTGCRILIEMENNIFYCNTCKRRIPHPEKKFKLPIIVTDNTDSMEIMLEDRQVRTLIMKRAGNVYKENNNGKAFPHELKIIANKEVTIKLLIKELNVIKKDPIYCANDIFCRICCTKL</sequence>
<dbReference type="PANTHER" id="PTHR47165:SF4">
    <property type="entry name" value="OS03G0429900 PROTEIN"/>
    <property type="match status" value="1"/>
</dbReference>
<dbReference type="CDD" id="cd04480">
    <property type="entry name" value="RPA1_DBD_A_like"/>
    <property type="match status" value="1"/>
</dbReference>
<evidence type="ECO:0000313" key="5">
    <source>
        <dbReference type="EMBL" id="KAK1380136.1"/>
    </source>
</evidence>
<evidence type="ECO:0000256" key="1">
    <source>
        <dbReference type="ARBA" id="ARBA00023125"/>
    </source>
</evidence>
<reference evidence="5" key="1">
    <citation type="submission" date="2023-02" db="EMBL/GenBank/DDBJ databases">
        <title>Genome of toxic invasive species Heracleum sosnowskyi carries increased number of genes despite the absence of recent whole-genome duplications.</title>
        <authorList>
            <person name="Schelkunov M."/>
            <person name="Shtratnikova V."/>
            <person name="Makarenko M."/>
            <person name="Klepikova A."/>
            <person name="Omelchenko D."/>
            <person name="Novikova G."/>
            <person name="Obukhova E."/>
            <person name="Bogdanov V."/>
            <person name="Penin A."/>
            <person name="Logacheva M."/>
        </authorList>
    </citation>
    <scope>NUCLEOTIDE SEQUENCE</scope>
    <source>
        <strain evidence="5">Hsosn_3</strain>
        <tissue evidence="5">Leaf</tissue>
    </source>
</reference>
<feature type="domain" description="Replication factor A C-terminal" evidence="3">
    <location>
        <begin position="558"/>
        <end position="665"/>
    </location>
</feature>
<protein>
    <recommendedName>
        <fullName evidence="7">Replication protein A OB domain-containing protein</fullName>
    </recommendedName>
</protein>
<evidence type="ECO:0000313" key="6">
    <source>
        <dbReference type="Proteomes" id="UP001237642"/>
    </source>
</evidence>
<name>A0AAD8I6U9_9APIA</name>
<dbReference type="Gene3D" id="2.40.50.140">
    <property type="entry name" value="Nucleic acid-binding proteins"/>
    <property type="match status" value="5"/>
</dbReference>
<organism evidence="5 6">
    <name type="scientific">Heracleum sosnowskyi</name>
    <dbReference type="NCBI Taxonomy" id="360622"/>
    <lineage>
        <taxon>Eukaryota</taxon>
        <taxon>Viridiplantae</taxon>
        <taxon>Streptophyta</taxon>
        <taxon>Embryophyta</taxon>
        <taxon>Tracheophyta</taxon>
        <taxon>Spermatophyta</taxon>
        <taxon>Magnoliopsida</taxon>
        <taxon>eudicotyledons</taxon>
        <taxon>Gunneridae</taxon>
        <taxon>Pentapetalae</taxon>
        <taxon>asterids</taxon>
        <taxon>campanulids</taxon>
        <taxon>Apiales</taxon>
        <taxon>Apiaceae</taxon>
        <taxon>Apioideae</taxon>
        <taxon>apioid superclade</taxon>
        <taxon>Tordylieae</taxon>
        <taxon>Tordyliinae</taxon>
        <taxon>Heracleum</taxon>
    </lineage>
</organism>
<dbReference type="AlphaFoldDB" id="A0AAD8I6U9"/>
<dbReference type="PANTHER" id="PTHR47165">
    <property type="entry name" value="OS03G0429900 PROTEIN"/>
    <property type="match status" value="1"/>
</dbReference>
<comment type="caution">
    <text evidence="5">The sequence shown here is derived from an EMBL/GenBank/DDBJ whole genome shotgun (WGS) entry which is preliminary data.</text>
</comment>
<evidence type="ECO:0000259" key="2">
    <source>
        <dbReference type="Pfam" id="PF02721"/>
    </source>
</evidence>
<proteinExistence type="predicted"/>
<dbReference type="InterPro" id="IPR013955">
    <property type="entry name" value="Rep_factor-A_C"/>
</dbReference>
<dbReference type="Pfam" id="PF08646">
    <property type="entry name" value="Rep_fac-A_C"/>
    <property type="match status" value="1"/>
</dbReference>
<dbReference type="EMBL" id="JAUIZM010000006">
    <property type="protein sequence ID" value="KAK1380136.1"/>
    <property type="molecule type" value="Genomic_DNA"/>
</dbReference>